<gene>
    <name evidence="1" type="ORF">AAIG11_13880</name>
</gene>
<evidence type="ECO:0000313" key="2">
    <source>
        <dbReference type="Proteomes" id="UP001407405"/>
    </source>
</evidence>
<dbReference type="Pfam" id="PF04343">
    <property type="entry name" value="DUF488"/>
    <property type="match status" value="1"/>
</dbReference>
<dbReference type="EMBL" id="JBCITM010000018">
    <property type="protein sequence ID" value="MEN1761573.1"/>
    <property type="molecule type" value="Genomic_DNA"/>
</dbReference>
<accession>A0ABU9VX64</accession>
<keyword evidence="2" id="KW-1185">Reference proteome</keyword>
<name>A0ABU9VX64_9CLOT</name>
<reference evidence="1 2" key="1">
    <citation type="submission" date="2024-04" db="EMBL/GenBank/DDBJ databases">
        <title>Genome sequencing and metabolic network reconstruction of aminoacids and betaine degradation by Anoxynatronum sibiricum.</title>
        <authorList>
            <person name="Detkova E.N."/>
            <person name="Boltjanskaja Y.V."/>
            <person name="Mardanov A.V."/>
            <person name="Kevbrin V."/>
        </authorList>
    </citation>
    <scope>NUCLEOTIDE SEQUENCE [LARGE SCALE GENOMIC DNA]</scope>
    <source>
        <strain evidence="1 2">Z-7981</strain>
    </source>
</reference>
<dbReference type="InterPro" id="IPR007438">
    <property type="entry name" value="DUF488"/>
</dbReference>
<evidence type="ECO:0000313" key="1">
    <source>
        <dbReference type="EMBL" id="MEN1761573.1"/>
    </source>
</evidence>
<proteinExistence type="predicted"/>
<comment type="caution">
    <text evidence="1">The sequence shown here is derived from an EMBL/GenBank/DDBJ whole genome shotgun (WGS) entry which is preliminary data.</text>
</comment>
<dbReference type="PANTHER" id="PTHR39337">
    <property type="entry name" value="BLR5642 PROTEIN"/>
    <property type="match status" value="1"/>
</dbReference>
<dbReference type="Proteomes" id="UP001407405">
    <property type="component" value="Unassembled WGS sequence"/>
</dbReference>
<organism evidence="1 2">
    <name type="scientific">Anoxynatronum sibiricum</name>
    <dbReference type="NCBI Taxonomy" id="210623"/>
    <lineage>
        <taxon>Bacteria</taxon>
        <taxon>Bacillati</taxon>
        <taxon>Bacillota</taxon>
        <taxon>Clostridia</taxon>
        <taxon>Eubacteriales</taxon>
        <taxon>Clostridiaceae</taxon>
        <taxon>Anoxynatronum</taxon>
    </lineage>
</organism>
<dbReference type="PANTHER" id="PTHR39337:SF1">
    <property type="entry name" value="BLR5642 PROTEIN"/>
    <property type="match status" value="1"/>
</dbReference>
<protein>
    <submittedName>
        <fullName evidence="1">DUF488 domain-containing protein</fullName>
    </submittedName>
</protein>
<sequence>MKIFTIGFTKKSAEEFFSKLKENEVKRVVDIRLNNSSQLAGFTKGNDLKFFLDMILKIPYEHNVKLAPTKEILSDYKNKKIEWSEYERQFTNLLKERSNKNTLIEKNKLDNVCFLCSEAYPSNCHRTLVANFVKQNYPDLDINIIHI</sequence>
<dbReference type="RefSeq" id="WP_343186860.1">
    <property type="nucleotide sequence ID" value="NZ_JBCITM010000018.1"/>
</dbReference>